<reference evidence="2 3" key="1">
    <citation type="submission" date="2019-11" db="EMBL/GenBank/DDBJ databases">
        <title>Draft Genome Sequence of Plant Growth-Promoting Rhizosphere-Associated Bacteria.</title>
        <authorList>
            <person name="Vasilyev I.Y."/>
            <person name="Radchenko V."/>
            <person name="Ilnitskaya E.V."/>
        </authorList>
    </citation>
    <scope>NUCLEOTIDE SEQUENCE [LARGE SCALE GENOMIC DNA]</scope>
    <source>
        <strain evidence="2 3">VRA_07sq_f</strain>
    </source>
</reference>
<keyword evidence="1" id="KW-0812">Transmembrane</keyword>
<organism evidence="2 3">
    <name type="scientific">Lentilactobacillus parabuchneri</name>
    <dbReference type="NCBI Taxonomy" id="152331"/>
    <lineage>
        <taxon>Bacteria</taxon>
        <taxon>Bacillati</taxon>
        <taxon>Bacillota</taxon>
        <taxon>Bacilli</taxon>
        <taxon>Lactobacillales</taxon>
        <taxon>Lactobacillaceae</taxon>
        <taxon>Lentilactobacillus</taxon>
    </lineage>
</organism>
<protein>
    <submittedName>
        <fullName evidence="2">Uncharacterized protein</fullName>
    </submittedName>
</protein>
<accession>A0A844EQ24</accession>
<proteinExistence type="predicted"/>
<keyword evidence="1" id="KW-0472">Membrane</keyword>
<evidence type="ECO:0000256" key="1">
    <source>
        <dbReference type="SAM" id="Phobius"/>
    </source>
</evidence>
<keyword evidence="1" id="KW-1133">Transmembrane helix</keyword>
<evidence type="ECO:0000313" key="3">
    <source>
        <dbReference type="Proteomes" id="UP000491237"/>
    </source>
</evidence>
<comment type="caution">
    <text evidence="2">The sequence shown here is derived from an EMBL/GenBank/DDBJ whole genome shotgun (WGS) entry which is preliminary data.</text>
</comment>
<evidence type="ECO:0000313" key="2">
    <source>
        <dbReference type="EMBL" id="MSE22643.1"/>
    </source>
</evidence>
<name>A0A844EQ24_9LACO</name>
<feature type="transmembrane region" description="Helical" evidence="1">
    <location>
        <begin position="20"/>
        <end position="41"/>
    </location>
</feature>
<dbReference type="AlphaFoldDB" id="A0A844EQ24"/>
<dbReference type="EMBL" id="WKKY01001351">
    <property type="protein sequence ID" value="MSE22643.1"/>
    <property type="molecule type" value="Genomic_DNA"/>
</dbReference>
<sequence>MDRVGLKLEAKRIVSSHFPFFILLFLPVIIIQIGYAAAYTMNPLDPNEIMTEANQIAAGTARLGSNEL</sequence>
<feature type="non-terminal residue" evidence="2">
    <location>
        <position position="68"/>
    </location>
</feature>
<gene>
    <name evidence="2" type="ORF">GKC44_15715</name>
</gene>
<dbReference type="Proteomes" id="UP000491237">
    <property type="component" value="Unassembled WGS sequence"/>
</dbReference>